<evidence type="ECO:0000259" key="6">
    <source>
        <dbReference type="PROSITE" id="PS51767"/>
    </source>
</evidence>
<evidence type="ECO:0000256" key="3">
    <source>
        <dbReference type="ARBA" id="ARBA00022750"/>
    </source>
</evidence>
<comment type="similarity">
    <text evidence="1">Belongs to the peptidase A1 family.</text>
</comment>
<feature type="domain" description="Peptidase A1" evidence="6">
    <location>
        <begin position="73"/>
        <end position="450"/>
    </location>
</feature>
<evidence type="ECO:0000313" key="7">
    <source>
        <dbReference type="EMBL" id="CAE4653963.1"/>
    </source>
</evidence>
<keyword evidence="5" id="KW-0732">Signal</keyword>
<dbReference type="PROSITE" id="PS51767">
    <property type="entry name" value="PEPTIDASE_A1"/>
    <property type="match status" value="1"/>
</dbReference>
<evidence type="ECO:0000256" key="1">
    <source>
        <dbReference type="ARBA" id="ARBA00007447"/>
    </source>
</evidence>
<evidence type="ECO:0000256" key="5">
    <source>
        <dbReference type="SAM" id="SignalP"/>
    </source>
</evidence>
<sequence length="492" mass="52628">MTGAVQCVAAASGLPCWSRAVATCVILVLLALPTAQGLLDSVGEEVTPLIVPLRREVVPMYHAGKLVSIKTSYSGVVHVGGPRPQEFRVVFDTGSGHIVLPSTMCEVRACLTKARYNRTESFSGQRINLNGSPSGTPGIGDSVTIGFGKGEVRGDFVRDRICLGPAPGPGEERAADADHCVEAGIVEAFNMSSDPFENFTFDGIIGLGLQGLAVSPRFSFLGNQARQDGRFSSGQFGVFLAEGDDEEESEIAFGGHNPKRLLEPLTWIPLTKPELGYWMVQVMGIYVDDVKLGACSDGPCTGILDTGTSHLGLPTDYVDPVSDMLIRPAEDISDCRQIEAPVVKVELQGYNLTILPENYMRRLPIDRMLLKDGEEANATDGANAAAADATAANATAANASVPNAAKLSCTAKLMGVKLPALGPGVFILGEPALHRYYTVYDGREVRVGLGLAARRKRQPEPGEMEVSHDEIFLMQQMRGIRPRRRMVGTKAG</sequence>
<organism evidence="7">
    <name type="scientific">Alexandrium monilatum</name>
    <dbReference type="NCBI Taxonomy" id="311494"/>
    <lineage>
        <taxon>Eukaryota</taxon>
        <taxon>Sar</taxon>
        <taxon>Alveolata</taxon>
        <taxon>Dinophyceae</taxon>
        <taxon>Gonyaulacales</taxon>
        <taxon>Pyrocystaceae</taxon>
        <taxon>Alexandrium</taxon>
    </lineage>
</organism>
<dbReference type="SUPFAM" id="SSF50630">
    <property type="entry name" value="Acid proteases"/>
    <property type="match status" value="1"/>
</dbReference>
<keyword evidence="3" id="KW-0064">Aspartyl protease</keyword>
<evidence type="ECO:0000256" key="4">
    <source>
        <dbReference type="ARBA" id="ARBA00022801"/>
    </source>
</evidence>
<dbReference type="EMBL" id="HBNR01077475">
    <property type="protein sequence ID" value="CAE4653963.1"/>
    <property type="molecule type" value="Transcribed_RNA"/>
</dbReference>
<gene>
    <name evidence="7" type="ORF">AMON00008_LOCUS55146</name>
</gene>
<feature type="chain" id="PRO_5030700275" description="Peptidase A1 domain-containing protein" evidence="5">
    <location>
        <begin position="38"/>
        <end position="492"/>
    </location>
</feature>
<accession>A0A7S4SRL6</accession>
<dbReference type="InterPro" id="IPR033121">
    <property type="entry name" value="PEPTIDASE_A1"/>
</dbReference>
<dbReference type="CDD" id="cd05471">
    <property type="entry name" value="pepsin_like"/>
    <property type="match status" value="1"/>
</dbReference>
<protein>
    <recommendedName>
        <fullName evidence="6">Peptidase A1 domain-containing protein</fullName>
    </recommendedName>
</protein>
<evidence type="ECO:0000256" key="2">
    <source>
        <dbReference type="ARBA" id="ARBA00022670"/>
    </source>
</evidence>
<dbReference type="GO" id="GO:0006508">
    <property type="term" value="P:proteolysis"/>
    <property type="evidence" value="ECO:0007669"/>
    <property type="project" value="UniProtKB-KW"/>
</dbReference>
<dbReference type="InterPro" id="IPR021109">
    <property type="entry name" value="Peptidase_aspartic_dom_sf"/>
</dbReference>
<dbReference type="PANTHER" id="PTHR47966">
    <property type="entry name" value="BETA-SITE APP-CLEAVING ENZYME, ISOFORM A-RELATED"/>
    <property type="match status" value="1"/>
</dbReference>
<keyword evidence="4" id="KW-0378">Hydrolase</keyword>
<dbReference type="AlphaFoldDB" id="A0A7S4SRL6"/>
<feature type="signal peptide" evidence="5">
    <location>
        <begin position="1"/>
        <end position="37"/>
    </location>
</feature>
<dbReference type="Pfam" id="PF00026">
    <property type="entry name" value="Asp"/>
    <property type="match status" value="1"/>
</dbReference>
<proteinExistence type="inferred from homology"/>
<dbReference type="Gene3D" id="2.40.70.10">
    <property type="entry name" value="Acid Proteases"/>
    <property type="match status" value="2"/>
</dbReference>
<name>A0A7S4SRL6_9DINO</name>
<dbReference type="InterPro" id="IPR001461">
    <property type="entry name" value="Aspartic_peptidase_A1"/>
</dbReference>
<dbReference type="PRINTS" id="PR00792">
    <property type="entry name" value="PEPSIN"/>
</dbReference>
<reference evidence="7" key="1">
    <citation type="submission" date="2021-01" db="EMBL/GenBank/DDBJ databases">
        <authorList>
            <person name="Corre E."/>
            <person name="Pelletier E."/>
            <person name="Niang G."/>
            <person name="Scheremetjew M."/>
            <person name="Finn R."/>
            <person name="Kale V."/>
            <person name="Holt S."/>
            <person name="Cochrane G."/>
            <person name="Meng A."/>
            <person name="Brown T."/>
            <person name="Cohen L."/>
        </authorList>
    </citation>
    <scope>NUCLEOTIDE SEQUENCE</scope>
    <source>
        <strain evidence="7">CCMP3105</strain>
    </source>
</reference>
<dbReference type="InterPro" id="IPR034164">
    <property type="entry name" value="Pepsin-like_dom"/>
</dbReference>
<dbReference type="GO" id="GO:0004190">
    <property type="term" value="F:aspartic-type endopeptidase activity"/>
    <property type="evidence" value="ECO:0007669"/>
    <property type="project" value="UniProtKB-KW"/>
</dbReference>
<keyword evidence="2" id="KW-0645">Protease</keyword>
<dbReference type="PANTHER" id="PTHR47966:SF51">
    <property type="entry name" value="BETA-SITE APP-CLEAVING ENZYME, ISOFORM A-RELATED"/>
    <property type="match status" value="1"/>
</dbReference>